<dbReference type="AlphaFoldDB" id="A0A0N5AYF4"/>
<proteinExistence type="predicted"/>
<feature type="region of interest" description="Disordered" evidence="1">
    <location>
        <begin position="1"/>
        <end position="26"/>
    </location>
</feature>
<reference evidence="3" key="1">
    <citation type="submission" date="2017-02" db="UniProtKB">
        <authorList>
            <consortium name="WormBaseParasite"/>
        </authorList>
    </citation>
    <scope>IDENTIFICATION</scope>
</reference>
<organism evidence="2 3">
    <name type="scientific">Syphacia muris</name>
    <dbReference type="NCBI Taxonomy" id="451379"/>
    <lineage>
        <taxon>Eukaryota</taxon>
        <taxon>Metazoa</taxon>
        <taxon>Ecdysozoa</taxon>
        <taxon>Nematoda</taxon>
        <taxon>Chromadorea</taxon>
        <taxon>Rhabditida</taxon>
        <taxon>Spirurina</taxon>
        <taxon>Oxyuridomorpha</taxon>
        <taxon>Oxyuroidea</taxon>
        <taxon>Oxyuridae</taxon>
        <taxon>Syphacia</taxon>
    </lineage>
</organism>
<feature type="compositionally biased region" description="Polar residues" evidence="1">
    <location>
        <begin position="1"/>
        <end position="19"/>
    </location>
</feature>
<sequence length="122" mass="12840">MMDKSNVNSSKTMVKTTMRATEAEAEATTTASKLVAGIVDADSEKDEARNLKKRNGTAVSRSTAKLWMRHRTDGGCGVATGQWPAASGSRYARSVGAEAALFSSSLNLEVSEACLGICDCGF</sequence>
<name>A0A0N5AYF4_9BILA</name>
<evidence type="ECO:0000313" key="3">
    <source>
        <dbReference type="WBParaSite" id="SMUV_0000999301-mRNA-1"/>
    </source>
</evidence>
<dbReference type="Proteomes" id="UP000046393">
    <property type="component" value="Unplaced"/>
</dbReference>
<evidence type="ECO:0000256" key="1">
    <source>
        <dbReference type="SAM" id="MobiDB-lite"/>
    </source>
</evidence>
<protein>
    <submittedName>
        <fullName evidence="3">Uncharacterized protein</fullName>
    </submittedName>
</protein>
<keyword evidence="2" id="KW-1185">Reference proteome</keyword>
<evidence type="ECO:0000313" key="2">
    <source>
        <dbReference type="Proteomes" id="UP000046393"/>
    </source>
</evidence>
<dbReference type="WBParaSite" id="SMUV_0000999301-mRNA-1">
    <property type="protein sequence ID" value="SMUV_0000999301-mRNA-1"/>
    <property type="gene ID" value="SMUV_0000999301"/>
</dbReference>
<accession>A0A0N5AYF4</accession>